<dbReference type="PANTHER" id="PTHR46796">
    <property type="entry name" value="HTH-TYPE TRANSCRIPTIONAL ACTIVATOR RHAS-RELATED"/>
    <property type="match status" value="1"/>
</dbReference>
<keyword evidence="6" id="KW-1185">Reference proteome</keyword>
<keyword evidence="2" id="KW-0238">DNA-binding</keyword>
<name>A0ABW9B0Z1_9BURK</name>
<dbReference type="InterPro" id="IPR018062">
    <property type="entry name" value="HTH_AraC-typ_CS"/>
</dbReference>
<dbReference type="InterPro" id="IPR020449">
    <property type="entry name" value="Tscrpt_reg_AraC-type_HTH"/>
</dbReference>
<dbReference type="PROSITE" id="PS01124">
    <property type="entry name" value="HTH_ARAC_FAMILY_2"/>
    <property type="match status" value="1"/>
</dbReference>
<evidence type="ECO:0000256" key="2">
    <source>
        <dbReference type="ARBA" id="ARBA00023125"/>
    </source>
</evidence>
<dbReference type="InterPro" id="IPR018060">
    <property type="entry name" value="HTH_AraC"/>
</dbReference>
<sequence>MIEQFDTSAVLARERLAYYHDVICRLYCHVDLPSFQDAVDVFSARVVQKPIGNIGVGDIAAPGLQYVRTSSDLSRSPSDEFLASLLVQGSASLEQSGRHTAQKVGDIVLYDTARAFKYSFSTDYRIILLKIPRKQMLCRLSAAERLTAIALDGQSTMGALAAAVIKGAASVDADLEPCAAAKLSASVVDIFAASVETEFRGAEGMLERHGNVLQRAKDYIQANLSDSELDVEKVSDAIGVSRRTLNRIFAAHGTTAARWLWQKRLEASHTSLTEGRAQHIADVAVACGFSDFSHFSRAFKRTYGIAPNTLVKQRAA</sequence>
<organism evidence="5 6">
    <name type="scientific">Paraburkholderia dipogonis</name>
    <dbReference type="NCBI Taxonomy" id="1211383"/>
    <lineage>
        <taxon>Bacteria</taxon>
        <taxon>Pseudomonadati</taxon>
        <taxon>Pseudomonadota</taxon>
        <taxon>Betaproteobacteria</taxon>
        <taxon>Burkholderiales</taxon>
        <taxon>Burkholderiaceae</taxon>
        <taxon>Paraburkholderia</taxon>
    </lineage>
</organism>
<evidence type="ECO:0000256" key="1">
    <source>
        <dbReference type="ARBA" id="ARBA00023015"/>
    </source>
</evidence>
<evidence type="ECO:0000313" key="5">
    <source>
        <dbReference type="EMBL" id="MFM0005626.1"/>
    </source>
</evidence>
<reference evidence="5 6" key="1">
    <citation type="journal article" date="2024" name="Chem. Sci.">
        <title>Discovery of megapolipeptins by genome mining of a Burkholderiales bacteria collection.</title>
        <authorList>
            <person name="Paulo B.S."/>
            <person name="Recchia M.J.J."/>
            <person name="Lee S."/>
            <person name="Fergusson C.H."/>
            <person name="Romanowski S.B."/>
            <person name="Hernandez A."/>
            <person name="Krull N."/>
            <person name="Liu D.Y."/>
            <person name="Cavanagh H."/>
            <person name="Bos A."/>
            <person name="Gray C.A."/>
            <person name="Murphy B.T."/>
            <person name="Linington R.G."/>
            <person name="Eustaquio A.S."/>
        </authorList>
    </citation>
    <scope>NUCLEOTIDE SEQUENCE [LARGE SCALE GENOMIC DNA]</scope>
    <source>
        <strain evidence="5 6">RL17-350-BIC-A</strain>
    </source>
</reference>
<feature type="domain" description="HTH araC/xylS-type" evidence="4">
    <location>
        <begin position="214"/>
        <end position="313"/>
    </location>
</feature>
<dbReference type="RefSeq" id="WP_408180327.1">
    <property type="nucleotide sequence ID" value="NZ_JAQQEZ010000031.1"/>
</dbReference>
<dbReference type="Gene3D" id="1.10.10.60">
    <property type="entry name" value="Homeodomain-like"/>
    <property type="match status" value="1"/>
</dbReference>
<proteinExistence type="predicted"/>
<dbReference type="InterPro" id="IPR009057">
    <property type="entry name" value="Homeodomain-like_sf"/>
</dbReference>
<comment type="caution">
    <text evidence="5">The sequence shown here is derived from an EMBL/GenBank/DDBJ whole genome shotgun (WGS) entry which is preliminary data.</text>
</comment>
<dbReference type="Proteomes" id="UP001629230">
    <property type="component" value="Unassembled WGS sequence"/>
</dbReference>
<dbReference type="SMART" id="SM00342">
    <property type="entry name" value="HTH_ARAC"/>
    <property type="match status" value="1"/>
</dbReference>
<accession>A0ABW9B0Z1</accession>
<evidence type="ECO:0000259" key="4">
    <source>
        <dbReference type="PROSITE" id="PS01124"/>
    </source>
</evidence>
<dbReference type="InterPro" id="IPR035418">
    <property type="entry name" value="AraC-bd_2"/>
</dbReference>
<evidence type="ECO:0000313" key="6">
    <source>
        <dbReference type="Proteomes" id="UP001629230"/>
    </source>
</evidence>
<protein>
    <submittedName>
        <fullName evidence="5">Helix-turn-helix domain-containing protein</fullName>
    </submittedName>
</protein>
<dbReference type="SUPFAM" id="SSF46689">
    <property type="entry name" value="Homeodomain-like"/>
    <property type="match status" value="1"/>
</dbReference>
<dbReference type="EMBL" id="JAQQEZ010000031">
    <property type="protein sequence ID" value="MFM0005626.1"/>
    <property type="molecule type" value="Genomic_DNA"/>
</dbReference>
<keyword evidence="3" id="KW-0804">Transcription</keyword>
<dbReference type="Pfam" id="PF12833">
    <property type="entry name" value="HTH_18"/>
    <property type="match status" value="1"/>
</dbReference>
<keyword evidence="1" id="KW-0805">Transcription regulation</keyword>
<dbReference type="PANTHER" id="PTHR46796:SF6">
    <property type="entry name" value="ARAC SUBFAMILY"/>
    <property type="match status" value="1"/>
</dbReference>
<dbReference type="Pfam" id="PF14525">
    <property type="entry name" value="AraC_binding_2"/>
    <property type="match status" value="1"/>
</dbReference>
<dbReference type="InterPro" id="IPR050204">
    <property type="entry name" value="AraC_XylS_family_regulators"/>
</dbReference>
<dbReference type="PROSITE" id="PS00041">
    <property type="entry name" value="HTH_ARAC_FAMILY_1"/>
    <property type="match status" value="1"/>
</dbReference>
<evidence type="ECO:0000256" key="3">
    <source>
        <dbReference type="ARBA" id="ARBA00023163"/>
    </source>
</evidence>
<gene>
    <name evidence="5" type="ORF">PQR57_32075</name>
</gene>
<dbReference type="PRINTS" id="PR00032">
    <property type="entry name" value="HTHARAC"/>
</dbReference>